<dbReference type="Proteomes" id="UP000007089">
    <property type="component" value="Chromosome"/>
</dbReference>
<dbReference type="HOGENOM" id="CLU_117179_9_2_7"/>
<dbReference type="GO" id="GO:0001682">
    <property type="term" value="P:tRNA 5'-leader removal"/>
    <property type="evidence" value="ECO:0007669"/>
    <property type="project" value="UniProtKB-UniRule"/>
</dbReference>
<dbReference type="KEGG" id="acp:A2cp1_4516"/>
<reference evidence="9" key="1">
    <citation type="submission" date="2009-01" db="EMBL/GenBank/DDBJ databases">
        <title>Complete sequence of Anaeromyxobacter dehalogenans 2CP-1.</title>
        <authorList>
            <consortium name="US DOE Joint Genome Institute"/>
            <person name="Lucas S."/>
            <person name="Copeland A."/>
            <person name="Lapidus A."/>
            <person name="Glavina del Rio T."/>
            <person name="Dalin E."/>
            <person name="Tice H."/>
            <person name="Bruce D."/>
            <person name="Goodwin L."/>
            <person name="Pitluck S."/>
            <person name="Saunders E."/>
            <person name="Brettin T."/>
            <person name="Detter J.C."/>
            <person name="Han C."/>
            <person name="Larimer F."/>
            <person name="Land M."/>
            <person name="Hauser L."/>
            <person name="Kyrpides N."/>
            <person name="Ovchinnikova G."/>
            <person name="Beliaev A.S."/>
            <person name="Richardson P."/>
        </authorList>
    </citation>
    <scope>NUCLEOTIDE SEQUENCE</scope>
    <source>
        <strain evidence="9">2CP-1</strain>
    </source>
</reference>
<evidence type="ECO:0000313" key="10">
    <source>
        <dbReference type="Proteomes" id="UP000007089"/>
    </source>
</evidence>
<dbReference type="PANTHER" id="PTHR33992:SF1">
    <property type="entry name" value="RIBONUCLEASE P PROTEIN COMPONENT"/>
    <property type="match status" value="1"/>
</dbReference>
<keyword evidence="6 7" id="KW-0694">RNA-binding</keyword>
<dbReference type="EC" id="3.1.26.5" evidence="7 8"/>
<dbReference type="AlphaFoldDB" id="B8JDK7"/>
<dbReference type="PROSITE" id="PS00648">
    <property type="entry name" value="RIBONUCLEASE_P"/>
    <property type="match status" value="1"/>
</dbReference>
<comment type="function">
    <text evidence="1 7">RNaseP catalyzes the removal of the 5'-leader sequence from pre-tRNA to produce the mature 5'-terminus. It can also cleave other RNA substrates such as 4.5S RNA. The protein component plays an auxiliary but essential role in vivo by binding to the 5'-leader sequence and broadening the substrate specificity of the ribozyme.</text>
</comment>
<gene>
    <name evidence="7" type="primary">rnpA</name>
    <name evidence="9" type="ordered locus">A2cp1_4516</name>
</gene>
<evidence type="ECO:0000256" key="1">
    <source>
        <dbReference type="ARBA" id="ARBA00002663"/>
    </source>
</evidence>
<dbReference type="Gene3D" id="3.30.230.10">
    <property type="match status" value="1"/>
</dbReference>
<dbReference type="GO" id="GO:0042781">
    <property type="term" value="F:3'-tRNA processing endoribonuclease activity"/>
    <property type="evidence" value="ECO:0007669"/>
    <property type="project" value="TreeGrafter"/>
</dbReference>
<dbReference type="InterPro" id="IPR000100">
    <property type="entry name" value="RNase_P"/>
</dbReference>
<protein>
    <recommendedName>
        <fullName evidence="7 8">Ribonuclease P protein component</fullName>
        <shortName evidence="7">RNase P protein</shortName>
        <shortName evidence="7">RNaseP protein</shortName>
        <ecNumber evidence="7 8">3.1.26.5</ecNumber>
    </recommendedName>
    <alternativeName>
        <fullName evidence="7">Protein C5</fullName>
    </alternativeName>
</protein>
<dbReference type="SUPFAM" id="SSF54211">
    <property type="entry name" value="Ribosomal protein S5 domain 2-like"/>
    <property type="match status" value="1"/>
</dbReference>
<proteinExistence type="inferred from homology"/>
<keyword evidence="3 7" id="KW-0540">Nuclease</keyword>
<evidence type="ECO:0000256" key="4">
    <source>
        <dbReference type="ARBA" id="ARBA00022759"/>
    </source>
</evidence>
<comment type="subunit">
    <text evidence="7">Consists of a catalytic RNA component (M1 or rnpB) and a protein subunit.</text>
</comment>
<evidence type="ECO:0000256" key="5">
    <source>
        <dbReference type="ARBA" id="ARBA00022801"/>
    </source>
</evidence>
<dbReference type="InterPro" id="IPR014721">
    <property type="entry name" value="Ribsml_uS5_D2-typ_fold_subgr"/>
</dbReference>
<dbReference type="RefSeq" id="WP_015935507.1">
    <property type="nucleotide sequence ID" value="NC_011891.1"/>
</dbReference>
<dbReference type="HAMAP" id="MF_00227">
    <property type="entry name" value="RNase_P"/>
    <property type="match status" value="1"/>
</dbReference>
<dbReference type="GO" id="GO:0004526">
    <property type="term" value="F:ribonuclease P activity"/>
    <property type="evidence" value="ECO:0007669"/>
    <property type="project" value="UniProtKB-UniRule"/>
</dbReference>
<dbReference type="Pfam" id="PF00825">
    <property type="entry name" value="Ribonuclease_P"/>
    <property type="match status" value="1"/>
</dbReference>
<evidence type="ECO:0000256" key="2">
    <source>
        <dbReference type="ARBA" id="ARBA00022694"/>
    </source>
</evidence>
<keyword evidence="5 7" id="KW-0378">Hydrolase</keyword>
<evidence type="ECO:0000313" key="9">
    <source>
        <dbReference type="EMBL" id="ACL67833.1"/>
    </source>
</evidence>
<evidence type="ECO:0000256" key="6">
    <source>
        <dbReference type="ARBA" id="ARBA00022884"/>
    </source>
</evidence>
<comment type="similarity">
    <text evidence="7">Belongs to the RnpA family.</text>
</comment>
<name>B8JDK7_ANAD2</name>
<dbReference type="NCBIfam" id="TIGR00188">
    <property type="entry name" value="rnpA"/>
    <property type="match status" value="1"/>
</dbReference>
<accession>B8JDK7</accession>
<dbReference type="GO" id="GO:0030677">
    <property type="term" value="C:ribonuclease P complex"/>
    <property type="evidence" value="ECO:0007669"/>
    <property type="project" value="TreeGrafter"/>
</dbReference>
<dbReference type="GO" id="GO:0000049">
    <property type="term" value="F:tRNA binding"/>
    <property type="evidence" value="ECO:0007669"/>
    <property type="project" value="UniProtKB-UniRule"/>
</dbReference>
<comment type="catalytic activity">
    <reaction evidence="7">
        <text>Endonucleolytic cleavage of RNA, removing 5'-extranucleotides from tRNA precursor.</text>
        <dbReference type="EC" id="3.1.26.5"/>
    </reaction>
</comment>
<dbReference type="InterPro" id="IPR020539">
    <property type="entry name" value="RNase_P_CS"/>
</dbReference>
<keyword evidence="4 7" id="KW-0255">Endonuclease</keyword>
<evidence type="ECO:0000256" key="7">
    <source>
        <dbReference type="HAMAP-Rule" id="MF_00227"/>
    </source>
</evidence>
<sequence>MRLPKAARLRRRREFVQVQQHGRRLYSGDVLVLALVSGSPRPRIGITVSSKVGNAVERNRVKRWVREAWREIRPELPPVDLVVIARPAALQMGVDGARRALAAAGRALRSAPGGSP</sequence>
<organism evidence="9 10">
    <name type="scientific">Anaeromyxobacter dehalogenans (strain ATCC BAA-258 / DSM 21875 / 2CP-1)</name>
    <dbReference type="NCBI Taxonomy" id="455488"/>
    <lineage>
        <taxon>Bacteria</taxon>
        <taxon>Pseudomonadati</taxon>
        <taxon>Myxococcota</taxon>
        <taxon>Myxococcia</taxon>
        <taxon>Myxococcales</taxon>
        <taxon>Cystobacterineae</taxon>
        <taxon>Anaeromyxobacteraceae</taxon>
        <taxon>Anaeromyxobacter</taxon>
    </lineage>
</organism>
<evidence type="ECO:0000256" key="3">
    <source>
        <dbReference type="ARBA" id="ARBA00022722"/>
    </source>
</evidence>
<dbReference type="PANTHER" id="PTHR33992">
    <property type="entry name" value="RIBONUCLEASE P PROTEIN COMPONENT"/>
    <property type="match status" value="1"/>
</dbReference>
<keyword evidence="10" id="KW-1185">Reference proteome</keyword>
<dbReference type="InterPro" id="IPR020568">
    <property type="entry name" value="Ribosomal_Su5_D2-typ_SF"/>
</dbReference>
<keyword evidence="2 7" id="KW-0819">tRNA processing</keyword>
<evidence type="ECO:0000256" key="8">
    <source>
        <dbReference type="NCBIfam" id="TIGR00188"/>
    </source>
</evidence>
<dbReference type="EMBL" id="CP001359">
    <property type="protein sequence ID" value="ACL67833.1"/>
    <property type="molecule type" value="Genomic_DNA"/>
</dbReference>